<dbReference type="SMART" id="SM00326">
    <property type="entry name" value="SH3"/>
    <property type="match status" value="2"/>
</dbReference>
<dbReference type="Pfam" id="PF00564">
    <property type="entry name" value="PB1"/>
    <property type="match status" value="1"/>
</dbReference>
<dbReference type="SUPFAM" id="SSF54277">
    <property type="entry name" value="CAD &amp; PB1 domains"/>
    <property type="match status" value="1"/>
</dbReference>
<dbReference type="InterPro" id="IPR001452">
    <property type="entry name" value="SH3_domain"/>
</dbReference>
<feature type="domain" description="SH3" evidence="5">
    <location>
        <begin position="107"/>
        <end position="169"/>
    </location>
</feature>
<dbReference type="STRING" id="1314790.A0A1Y1XXJ8"/>
<dbReference type="PANTHER" id="PTHR15706:SF2">
    <property type="entry name" value="SH3 AND PX DOMAIN-CONTAINING PROTEIN 2A"/>
    <property type="match status" value="1"/>
</dbReference>
<proteinExistence type="predicted"/>
<dbReference type="PROSITE" id="PS50002">
    <property type="entry name" value="SH3"/>
    <property type="match status" value="2"/>
</dbReference>
<dbReference type="InterPro" id="IPR051228">
    <property type="entry name" value="NADPH_Oxidase/PX-Domain"/>
</dbReference>
<keyword evidence="1 3" id="KW-0728">SH3 domain</keyword>
<feature type="domain" description="SH3" evidence="5">
    <location>
        <begin position="14"/>
        <end position="76"/>
    </location>
</feature>
<dbReference type="InterPro" id="IPR036871">
    <property type="entry name" value="PX_dom_sf"/>
</dbReference>
<dbReference type="SUPFAM" id="SSF64268">
    <property type="entry name" value="PX domain"/>
    <property type="match status" value="1"/>
</dbReference>
<dbReference type="AlphaFoldDB" id="A0A1Y1XXJ8"/>
<dbReference type="PANTHER" id="PTHR15706">
    <property type="entry name" value="SH3 MULTIPLE DOMAIN"/>
    <property type="match status" value="1"/>
</dbReference>
<organism evidence="6 7">
    <name type="scientific">Basidiobolus meristosporus CBS 931.73</name>
    <dbReference type="NCBI Taxonomy" id="1314790"/>
    <lineage>
        <taxon>Eukaryota</taxon>
        <taxon>Fungi</taxon>
        <taxon>Fungi incertae sedis</taxon>
        <taxon>Zoopagomycota</taxon>
        <taxon>Entomophthoromycotina</taxon>
        <taxon>Basidiobolomycetes</taxon>
        <taxon>Basidiobolales</taxon>
        <taxon>Basidiobolaceae</taxon>
        <taxon>Basidiobolus</taxon>
    </lineage>
</organism>
<evidence type="ECO:0000259" key="5">
    <source>
        <dbReference type="PROSITE" id="PS50002"/>
    </source>
</evidence>
<keyword evidence="2" id="KW-0677">Repeat</keyword>
<dbReference type="Gene3D" id="3.10.20.90">
    <property type="entry name" value="Phosphatidylinositol 3-kinase Catalytic Subunit, Chain A, domain 1"/>
    <property type="match status" value="1"/>
</dbReference>
<dbReference type="OrthoDB" id="548867at2759"/>
<dbReference type="SMART" id="SM00666">
    <property type="entry name" value="PB1"/>
    <property type="match status" value="1"/>
</dbReference>
<dbReference type="GO" id="GO:0035091">
    <property type="term" value="F:phosphatidylinositol binding"/>
    <property type="evidence" value="ECO:0007669"/>
    <property type="project" value="InterPro"/>
</dbReference>
<dbReference type="EMBL" id="MCFE01000402">
    <property type="protein sequence ID" value="ORX90074.1"/>
    <property type="molecule type" value="Genomic_DNA"/>
</dbReference>
<sequence length="406" mass="45492">MKPATPFGVRSIPAPKRYVKALFSYHTPLDESFTFQAGEVLYVVGQENDKDWWVVCNPLTKKSGLVPVQFLEVIPNTGPAHNRQASQRKEPPKTVVNSRKRGISNAQAALCGEVRRDFAAKTAEQLSVAAGEIVTIVSSPASGWILAKPTGKSVTPGWIPHSCVHIYDSFSGEKVTDVSSRLPKPTPIKQQVIRSERSPVLSASVCRYRLVGKESEYDLLVTLSKAPYSRKLVKSYQQFREFHLGLLRLFSDSRSCKIPSLPVLDVAHSVEEARQMMPRLTTYLVGVCQILSDSDGCYFIERFLDEAPSELTERPPNKPTPNSNAKLFSKVKVVHGPDIIIIRVPLEISFSELKKKVTTRLEKIQSLHYRDTQLGTNFEICTDNELRMAWGQTFQKNATKLLLYAM</sequence>
<evidence type="ECO:0000256" key="4">
    <source>
        <dbReference type="SAM" id="MobiDB-lite"/>
    </source>
</evidence>
<reference evidence="6 7" key="1">
    <citation type="submission" date="2016-07" db="EMBL/GenBank/DDBJ databases">
        <title>Pervasive Adenine N6-methylation of Active Genes in Fungi.</title>
        <authorList>
            <consortium name="DOE Joint Genome Institute"/>
            <person name="Mondo S.J."/>
            <person name="Dannebaum R.O."/>
            <person name="Kuo R.C."/>
            <person name="Labutti K."/>
            <person name="Haridas S."/>
            <person name="Kuo A."/>
            <person name="Salamov A."/>
            <person name="Ahrendt S.R."/>
            <person name="Lipzen A."/>
            <person name="Sullivan W."/>
            <person name="Andreopoulos W.B."/>
            <person name="Clum A."/>
            <person name="Lindquist E."/>
            <person name="Daum C."/>
            <person name="Ramamoorthy G.K."/>
            <person name="Gryganskyi A."/>
            <person name="Culley D."/>
            <person name="Magnuson J.K."/>
            <person name="James T.Y."/>
            <person name="O'Malley M.A."/>
            <person name="Stajich J.E."/>
            <person name="Spatafora J.W."/>
            <person name="Visel A."/>
            <person name="Grigoriev I.V."/>
        </authorList>
    </citation>
    <scope>NUCLEOTIDE SEQUENCE [LARGE SCALE GENOMIC DNA]</scope>
    <source>
        <strain evidence="6 7">CBS 931.73</strain>
    </source>
</reference>
<evidence type="ECO:0000256" key="2">
    <source>
        <dbReference type="ARBA" id="ARBA00022737"/>
    </source>
</evidence>
<evidence type="ECO:0000313" key="7">
    <source>
        <dbReference type="Proteomes" id="UP000193498"/>
    </source>
</evidence>
<comment type="caution">
    <text evidence="6">The sequence shown here is derived from an EMBL/GenBank/DDBJ whole genome shotgun (WGS) entry which is preliminary data.</text>
</comment>
<accession>A0A1Y1XXJ8</accession>
<dbReference type="Gene3D" id="2.30.30.40">
    <property type="entry name" value="SH3 Domains"/>
    <property type="match status" value="2"/>
</dbReference>
<dbReference type="InParanoid" id="A0A1Y1XXJ8"/>
<dbReference type="Pfam" id="PF00018">
    <property type="entry name" value="SH3_1"/>
    <property type="match status" value="2"/>
</dbReference>
<keyword evidence="7" id="KW-1185">Reference proteome</keyword>
<protein>
    <recommendedName>
        <fullName evidence="5">SH3 domain-containing protein</fullName>
    </recommendedName>
</protein>
<evidence type="ECO:0000256" key="3">
    <source>
        <dbReference type="PROSITE-ProRule" id="PRU00192"/>
    </source>
</evidence>
<dbReference type="Proteomes" id="UP000193498">
    <property type="component" value="Unassembled WGS sequence"/>
</dbReference>
<gene>
    <name evidence="6" type="ORF">K493DRAFT_357319</name>
</gene>
<evidence type="ECO:0000313" key="6">
    <source>
        <dbReference type="EMBL" id="ORX90074.1"/>
    </source>
</evidence>
<dbReference type="InterPro" id="IPR036028">
    <property type="entry name" value="SH3-like_dom_sf"/>
</dbReference>
<dbReference type="GO" id="GO:0005737">
    <property type="term" value="C:cytoplasm"/>
    <property type="evidence" value="ECO:0007669"/>
    <property type="project" value="TreeGrafter"/>
</dbReference>
<dbReference type="InterPro" id="IPR000270">
    <property type="entry name" value="PB1_dom"/>
</dbReference>
<name>A0A1Y1XXJ8_9FUNG</name>
<evidence type="ECO:0000256" key="1">
    <source>
        <dbReference type="ARBA" id="ARBA00022443"/>
    </source>
</evidence>
<dbReference type="SUPFAM" id="SSF50044">
    <property type="entry name" value="SH3-domain"/>
    <property type="match status" value="2"/>
</dbReference>
<feature type="region of interest" description="Disordered" evidence="4">
    <location>
        <begin position="77"/>
        <end position="98"/>
    </location>
</feature>
<dbReference type="Gene3D" id="3.30.1520.10">
    <property type="entry name" value="Phox-like domain"/>
    <property type="match status" value="1"/>
</dbReference>